<evidence type="ECO:0000313" key="6">
    <source>
        <dbReference type="Proteomes" id="UP000309038"/>
    </source>
</evidence>
<evidence type="ECO:0000256" key="1">
    <source>
        <dbReference type="ARBA" id="ARBA00009670"/>
    </source>
</evidence>
<dbReference type="Pfam" id="PF13649">
    <property type="entry name" value="Methyltransf_25"/>
    <property type="match status" value="1"/>
</dbReference>
<feature type="transmembrane region" description="Helical" evidence="2">
    <location>
        <begin position="722"/>
        <end position="741"/>
    </location>
</feature>
<dbReference type="InterPro" id="IPR011009">
    <property type="entry name" value="Kinase-like_dom_sf"/>
</dbReference>
<dbReference type="InterPro" id="IPR045307">
    <property type="entry name" value="ADCK1_dom"/>
</dbReference>
<name>A0A4S4KU82_9APHY</name>
<dbReference type="PANTHER" id="PTHR43173:SF37">
    <property type="entry name" value="ABC1 FAMILY PROTEIN C10F6.14C"/>
    <property type="match status" value="1"/>
</dbReference>
<dbReference type="InterPro" id="IPR041698">
    <property type="entry name" value="Methyltransf_25"/>
</dbReference>
<dbReference type="SUPFAM" id="SSF53335">
    <property type="entry name" value="S-adenosyl-L-methionine-dependent methyltransferases"/>
    <property type="match status" value="1"/>
</dbReference>
<dbReference type="Proteomes" id="UP000309038">
    <property type="component" value="Unassembled WGS sequence"/>
</dbReference>
<comment type="caution">
    <text evidence="5">The sequence shown here is derived from an EMBL/GenBank/DDBJ whole genome shotgun (WGS) entry which is preliminary data.</text>
</comment>
<dbReference type="Pfam" id="PF03109">
    <property type="entry name" value="ABC1"/>
    <property type="match status" value="1"/>
</dbReference>
<protein>
    <recommendedName>
        <fullName evidence="7">ABC1 atypical kinase-like domain-containing protein</fullName>
    </recommendedName>
</protein>
<proteinExistence type="inferred from homology"/>
<dbReference type="InterPro" id="IPR029063">
    <property type="entry name" value="SAM-dependent_MTases_sf"/>
</dbReference>
<dbReference type="EMBL" id="SGPJ01000008">
    <property type="protein sequence ID" value="THH02282.1"/>
    <property type="molecule type" value="Genomic_DNA"/>
</dbReference>
<dbReference type="InterPro" id="IPR004147">
    <property type="entry name" value="ABC1_dom"/>
</dbReference>
<dbReference type="SUPFAM" id="SSF56112">
    <property type="entry name" value="Protein kinase-like (PK-like)"/>
    <property type="match status" value="1"/>
</dbReference>
<evidence type="ECO:0000259" key="4">
    <source>
        <dbReference type="Pfam" id="PF13649"/>
    </source>
</evidence>
<evidence type="ECO:0000259" key="3">
    <source>
        <dbReference type="Pfam" id="PF03109"/>
    </source>
</evidence>
<evidence type="ECO:0000256" key="2">
    <source>
        <dbReference type="SAM" id="Phobius"/>
    </source>
</evidence>
<feature type="domain" description="Methyltransferase" evidence="4">
    <location>
        <begin position="46"/>
        <end position="136"/>
    </location>
</feature>
<reference evidence="5 6" key="1">
    <citation type="submission" date="2019-02" db="EMBL/GenBank/DDBJ databases">
        <title>Genome sequencing of the rare red list fungi Phlebia centrifuga.</title>
        <authorList>
            <person name="Buettner E."/>
            <person name="Kellner H."/>
        </authorList>
    </citation>
    <scope>NUCLEOTIDE SEQUENCE [LARGE SCALE GENOMIC DNA]</scope>
    <source>
        <strain evidence="5 6">DSM 108282</strain>
    </source>
</reference>
<gene>
    <name evidence="5" type="ORF">EW026_g545</name>
</gene>
<evidence type="ECO:0000313" key="5">
    <source>
        <dbReference type="EMBL" id="THH02282.1"/>
    </source>
</evidence>
<dbReference type="CDD" id="cd13969">
    <property type="entry name" value="ADCK1-like"/>
    <property type="match status" value="1"/>
</dbReference>
<sequence length="786" mass="88328">MSLDARTIGTMYPHRDPQMLERIIIPQMEHRIQLVKYWEIETEENILEIGCGQGDCTVTLANAIGEKGRVTAIDPASLDYGSPYTLGQAQAHLKASPVGERIKFVQADPVAFLESTNEHYTTAVIAHCIWYFSSPSALVQLLHALGSRADRICIAEYALTATDPRSVPHLLSALTQASMECRKPASKSNVRTVLSPAAIRQIAGASGLGLLREQTFVPVEGMLDGVWEVGAVMDEAYVEEIDLLGRGCLGRRSSIQCLSYYQEFSDILDNYKLNFKPELSDGIPALQERVANRVYDLLTSNGGLYIKIGQAIGNNAALLPAPMQEKFQKLFDDAPQVPYTVVRAVLRSEFGRDPSGPEGVFEEFEEQAVASASIAQVHRAKLRSPDGNGPWVAVKVQKPAVSKQVEWDLGAFRVVMWLYENYLFDMPAYFIVDFISDHLRRELDFELEAQNAIRTAKFVASEPRLADRVYIPKVFPEYTTKKVLVAEWIDGVRLSDHAGILKLMGETNRRGTTVQSRLPFPPKPLIGGVSSIMDTMLQLFSAQIFEWGWVHCDPHPGNIIIRPHPQKPTYPQLVLLDHGLYVRVSDEFRHQYATLWKGLMTMDFDAVKDVAEQWGIGTPDLFASATLMKPVSFKGEDARAEFIKLNQYERSVLLKERLKSFLTDTDKMPKALVFIGRNMRIVQGNNQMLGSPVNRIRITGSWASRSLAFNPDLSYRQRMREYVGYLGFLLATFTIDVLFWTSKVKQWVRYRLGKTAEGFEDELERTMKGFAKDNFGIEIADSAFTG</sequence>
<keyword evidence="2" id="KW-1133">Transmembrane helix</keyword>
<dbReference type="PANTHER" id="PTHR43173">
    <property type="entry name" value="ABC1 FAMILY PROTEIN"/>
    <property type="match status" value="1"/>
</dbReference>
<keyword evidence="2" id="KW-0472">Membrane</keyword>
<keyword evidence="2" id="KW-0812">Transmembrane</keyword>
<feature type="domain" description="ABC1 atypical kinase-like" evidence="3">
    <location>
        <begin position="329"/>
        <end position="610"/>
    </location>
</feature>
<accession>A0A4S4KU82</accession>
<dbReference type="Gene3D" id="3.40.50.150">
    <property type="entry name" value="Vaccinia Virus protein VP39"/>
    <property type="match status" value="1"/>
</dbReference>
<dbReference type="InterPro" id="IPR051130">
    <property type="entry name" value="Mito_struct-func_regulator"/>
</dbReference>
<dbReference type="AlphaFoldDB" id="A0A4S4KU82"/>
<keyword evidence="6" id="KW-1185">Reference proteome</keyword>
<organism evidence="5 6">
    <name type="scientific">Hermanssonia centrifuga</name>
    <dbReference type="NCBI Taxonomy" id="98765"/>
    <lineage>
        <taxon>Eukaryota</taxon>
        <taxon>Fungi</taxon>
        <taxon>Dikarya</taxon>
        <taxon>Basidiomycota</taxon>
        <taxon>Agaricomycotina</taxon>
        <taxon>Agaricomycetes</taxon>
        <taxon>Polyporales</taxon>
        <taxon>Meruliaceae</taxon>
        <taxon>Hermanssonia</taxon>
    </lineage>
</organism>
<dbReference type="CDD" id="cd02440">
    <property type="entry name" value="AdoMet_MTases"/>
    <property type="match status" value="1"/>
</dbReference>
<evidence type="ECO:0008006" key="7">
    <source>
        <dbReference type="Google" id="ProtNLM"/>
    </source>
</evidence>
<comment type="similarity">
    <text evidence="1">Belongs to the protein kinase superfamily. ADCK protein kinase family.</text>
</comment>